<dbReference type="InterPro" id="IPR017871">
    <property type="entry name" value="ABC_transporter-like_CS"/>
</dbReference>
<keyword evidence="8" id="KW-1185">Reference proteome</keyword>
<proteinExistence type="predicted"/>
<feature type="compositionally biased region" description="Basic and acidic residues" evidence="5">
    <location>
        <begin position="469"/>
        <end position="482"/>
    </location>
</feature>
<feature type="domain" description="ABC transporter" evidence="6">
    <location>
        <begin position="3"/>
        <end position="239"/>
    </location>
</feature>
<dbReference type="CDD" id="cd03216">
    <property type="entry name" value="ABC_Carb_Monos_I"/>
    <property type="match status" value="1"/>
</dbReference>
<name>A0ABM8G9I0_9MICO</name>
<dbReference type="GO" id="GO:0005524">
    <property type="term" value="F:ATP binding"/>
    <property type="evidence" value="ECO:0007669"/>
    <property type="project" value="UniProtKB-KW"/>
</dbReference>
<dbReference type="SMART" id="SM00382">
    <property type="entry name" value="AAA"/>
    <property type="match status" value="2"/>
</dbReference>
<evidence type="ECO:0000259" key="6">
    <source>
        <dbReference type="PROSITE" id="PS50893"/>
    </source>
</evidence>
<gene>
    <name evidence="7" type="primary">rbsA</name>
    <name evidence="7" type="ORF">GCM10025866_07630</name>
</gene>
<evidence type="ECO:0000256" key="2">
    <source>
        <dbReference type="ARBA" id="ARBA00022737"/>
    </source>
</evidence>
<dbReference type="InterPro" id="IPR003593">
    <property type="entry name" value="AAA+_ATPase"/>
</dbReference>
<dbReference type="Proteomes" id="UP001321498">
    <property type="component" value="Chromosome"/>
</dbReference>
<dbReference type="InterPro" id="IPR003439">
    <property type="entry name" value="ABC_transporter-like_ATP-bd"/>
</dbReference>
<reference evidence="8" key="1">
    <citation type="journal article" date="2019" name="Int. J. Syst. Evol. Microbiol.">
        <title>The Global Catalogue of Microorganisms (GCM) 10K type strain sequencing project: providing services to taxonomists for standard genome sequencing and annotation.</title>
        <authorList>
            <consortium name="The Broad Institute Genomics Platform"/>
            <consortium name="The Broad Institute Genome Sequencing Center for Infectious Disease"/>
            <person name="Wu L."/>
            <person name="Ma J."/>
        </authorList>
    </citation>
    <scope>NUCLEOTIDE SEQUENCE [LARGE SCALE GENOMIC DNA]</scope>
    <source>
        <strain evidence="8">NBRC 108725</strain>
    </source>
</reference>
<protein>
    <submittedName>
        <fullName evidence="7">Ribose import ATP-binding protein RbsA</fullName>
    </submittedName>
</protein>
<dbReference type="EMBL" id="AP027731">
    <property type="protein sequence ID" value="BDZ44854.1"/>
    <property type="molecule type" value="Genomic_DNA"/>
</dbReference>
<dbReference type="Pfam" id="PF00005">
    <property type="entry name" value="ABC_tran"/>
    <property type="match status" value="2"/>
</dbReference>
<keyword evidence="3" id="KW-0547">Nucleotide-binding</keyword>
<feature type="domain" description="ABC transporter" evidence="6">
    <location>
        <begin position="252"/>
        <end position="497"/>
    </location>
</feature>
<feature type="region of interest" description="Disordered" evidence="5">
    <location>
        <begin position="448"/>
        <end position="482"/>
    </location>
</feature>
<feature type="region of interest" description="Disordered" evidence="5">
    <location>
        <begin position="509"/>
        <end position="530"/>
    </location>
</feature>
<keyword evidence="1" id="KW-0813">Transport</keyword>
<dbReference type="PANTHER" id="PTHR43790">
    <property type="entry name" value="CARBOHYDRATE TRANSPORT ATP-BINDING PROTEIN MG119-RELATED"/>
    <property type="match status" value="1"/>
</dbReference>
<dbReference type="SUPFAM" id="SSF52540">
    <property type="entry name" value="P-loop containing nucleoside triphosphate hydrolases"/>
    <property type="match status" value="2"/>
</dbReference>
<evidence type="ECO:0000256" key="4">
    <source>
        <dbReference type="ARBA" id="ARBA00022840"/>
    </source>
</evidence>
<dbReference type="CDD" id="cd03215">
    <property type="entry name" value="ABC_Carb_Monos_II"/>
    <property type="match status" value="1"/>
</dbReference>
<evidence type="ECO:0000313" key="8">
    <source>
        <dbReference type="Proteomes" id="UP001321498"/>
    </source>
</evidence>
<dbReference type="Gene3D" id="3.40.50.300">
    <property type="entry name" value="P-loop containing nucleotide triphosphate hydrolases"/>
    <property type="match status" value="2"/>
</dbReference>
<feature type="compositionally biased region" description="Low complexity" evidence="5">
    <location>
        <begin position="517"/>
        <end position="530"/>
    </location>
</feature>
<dbReference type="RefSeq" id="WP_286278265.1">
    <property type="nucleotide sequence ID" value="NZ_AP027731.1"/>
</dbReference>
<dbReference type="PROSITE" id="PS00211">
    <property type="entry name" value="ABC_TRANSPORTER_1"/>
    <property type="match status" value="1"/>
</dbReference>
<dbReference type="PROSITE" id="PS50893">
    <property type="entry name" value="ABC_TRANSPORTER_2"/>
    <property type="match status" value="2"/>
</dbReference>
<evidence type="ECO:0000256" key="3">
    <source>
        <dbReference type="ARBA" id="ARBA00022741"/>
    </source>
</evidence>
<evidence type="ECO:0000313" key="7">
    <source>
        <dbReference type="EMBL" id="BDZ44854.1"/>
    </source>
</evidence>
<dbReference type="InterPro" id="IPR050107">
    <property type="entry name" value="ABC_carbohydrate_import_ATPase"/>
</dbReference>
<accession>A0ABM8G9I0</accession>
<evidence type="ECO:0000256" key="1">
    <source>
        <dbReference type="ARBA" id="ARBA00022448"/>
    </source>
</evidence>
<evidence type="ECO:0000256" key="5">
    <source>
        <dbReference type="SAM" id="MobiDB-lite"/>
    </source>
</evidence>
<feature type="compositionally biased region" description="Basic and acidic residues" evidence="5">
    <location>
        <begin position="448"/>
        <end position="457"/>
    </location>
</feature>
<keyword evidence="4 7" id="KW-0067">ATP-binding</keyword>
<dbReference type="InterPro" id="IPR027417">
    <property type="entry name" value="P-loop_NTPase"/>
</dbReference>
<organism evidence="7 8">
    <name type="scientific">Naasia aerilata</name>
    <dbReference type="NCBI Taxonomy" id="1162966"/>
    <lineage>
        <taxon>Bacteria</taxon>
        <taxon>Bacillati</taxon>
        <taxon>Actinomycetota</taxon>
        <taxon>Actinomycetes</taxon>
        <taxon>Micrococcales</taxon>
        <taxon>Microbacteriaceae</taxon>
        <taxon>Naasia</taxon>
    </lineage>
</organism>
<sequence>MLVEMKDIVVDYGPVRAVNNVSIAIGPGEILGLLGENGAGKSTLMKVLAGVIPPTRGEVVLDGTPTTITNAKVASKSGIRFIHQELNLCTDLKVFENMFLGEELRRPTGLLDTKTMIARCREALGRVQADIDPEAIVADLQAAEKQLVECAKALLFDAELIIMDEPSTALTLGETENLLEVMRKLKAEGVSFIYISHKMPELFAICDRYYVLRDGALVAEGSFSDVDENSITELMIGRQLAHDAFDDHVDTSRPEILLRAENLSGPGFEDVSFELKAGQVLAVTGLQGSGRDQLADALFGAAPFDGTLTVKGRRVRSGTSIRAFMRRGVAMVPRMRKERGIHNDLSIMDNHNMAYLNARARTPWISRSGAAERYERQRKAMSIKAGNVANPITSLSGGNQQKVILGKWLEASADVLLLDNPTQGIDVGTKFEIYHLILGLAREEGDHRLQRGAARDRQGRRRLPRHVQGTRERGPGAQPDHREGLDVLLHRREPAGELTCRSSRLLRPPRPRRRCAGSRPAACSSSWSPSTASCCRSCSW</sequence>
<keyword evidence="2" id="KW-0677">Repeat</keyword>
<dbReference type="PANTHER" id="PTHR43790:SF9">
    <property type="entry name" value="GALACTOFURANOSE TRANSPORTER ATP-BINDING PROTEIN YTFR"/>
    <property type="match status" value="1"/>
</dbReference>